<evidence type="ECO:0000313" key="4">
    <source>
        <dbReference type="Proteomes" id="UP000008204"/>
    </source>
</evidence>
<dbReference type="RefSeq" id="WP_012594205.1">
    <property type="nucleotide sequence ID" value="NC_011726.1"/>
</dbReference>
<reference evidence="4" key="1">
    <citation type="journal article" date="2011" name="MBio">
        <title>Novel metabolic attributes of the genus Cyanothece, comprising a group of unicellular nitrogen-fixing Cyanobacteria.</title>
        <authorList>
            <person name="Bandyopadhyay A."/>
            <person name="Elvitigala T."/>
            <person name="Welsh E."/>
            <person name="Stockel J."/>
            <person name="Liberton M."/>
            <person name="Min H."/>
            <person name="Sherman L.A."/>
            <person name="Pakrasi H.B."/>
        </authorList>
    </citation>
    <scope>NUCLEOTIDE SEQUENCE [LARGE SCALE GENOMIC DNA]</scope>
    <source>
        <strain evidence="4">PCC 8801</strain>
    </source>
</reference>
<dbReference type="eggNOG" id="ENOG5032YHN">
    <property type="taxonomic scope" value="Bacteria"/>
</dbReference>
<keyword evidence="1" id="KW-0175">Coiled coil</keyword>
<dbReference type="AlphaFoldDB" id="B7JYR0"/>
<name>B7JYR0_RIPO1</name>
<dbReference type="STRING" id="41431.PCC8801_0850"/>
<dbReference type="Proteomes" id="UP000008204">
    <property type="component" value="Chromosome"/>
</dbReference>
<evidence type="ECO:0000256" key="1">
    <source>
        <dbReference type="SAM" id="Coils"/>
    </source>
</evidence>
<organism evidence="3 4">
    <name type="scientific">Rippkaea orientalis (strain PCC 8801 / RF-1)</name>
    <name type="common">Cyanothece sp. (strain PCC 8801)</name>
    <dbReference type="NCBI Taxonomy" id="41431"/>
    <lineage>
        <taxon>Bacteria</taxon>
        <taxon>Bacillati</taxon>
        <taxon>Cyanobacteriota</taxon>
        <taxon>Cyanophyceae</taxon>
        <taxon>Oscillatoriophycideae</taxon>
        <taxon>Chroococcales</taxon>
        <taxon>Aphanothecaceae</taxon>
        <taxon>Rippkaea</taxon>
        <taxon>Rippkaea orientalis</taxon>
    </lineage>
</organism>
<proteinExistence type="predicted"/>
<evidence type="ECO:0000256" key="2">
    <source>
        <dbReference type="SAM" id="MobiDB-lite"/>
    </source>
</evidence>
<dbReference type="EMBL" id="CP001287">
    <property type="protein sequence ID" value="ACK64930.1"/>
    <property type="molecule type" value="Genomic_DNA"/>
</dbReference>
<feature type="coiled-coil region" evidence="1">
    <location>
        <begin position="66"/>
        <end position="93"/>
    </location>
</feature>
<dbReference type="OrthoDB" id="425201at2"/>
<dbReference type="HOGENOM" id="CLU_135021_1_0_3"/>
<evidence type="ECO:0000313" key="3">
    <source>
        <dbReference type="EMBL" id="ACK64930.1"/>
    </source>
</evidence>
<gene>
    <name evidence="3" type="ordered locus">PCC8801_0850</name>
</gene>
<keyword evidence="4" id="KW-1185">Reference proteome</keyword>
<protein>
    <recommendedName>
        <fullName evidence="5">Septum formation initiator</fullName>
    </recommendedName>
</protein>
<feature type="compositionally biased region" description="Basic residues" evidence="2">
    <location>
        <begin position="13"/>
        <end position="33"/>
    </location>
</feature>
<sequence length="124" mass="14609">MAALQSLEVPVTRKSRPSRQRRQRPSSQPRHHDHQWVAAEISVKLVVNGTLSIIAVLTLLKLLPYQMSQQEKLQEIRTQVQETEERVSRFRADFSQSFDPHQVKKVMQENSPLIEPNKRRIFWQ</sequence>
<feature type="region of interest" description="Disordered" evidence="2">
    <location>
        <begin position="1"/>
        <end position="34"/>
    </location>
</feature>
<dbReference type="KEGG" id="cyp:PCC8801_0850"/>
<evidence type="ECO:0008006" key="5">
    <source>
        <dbReference type="Google" id="ProtNLM"/>
    </source>
</evidence>
<accession>B7JYR0</accession>